<feature type="signal peptide" evidence="1">
    <location>
        <begin position="1"/>
        <end position="22"/>
    </location>
</feature>
<dbReference type="Proteomes" id="UP001608902">
    <property type="component" value="Unassembled WGS sequence"/>
</dbReference>
<dbReference type="AlphaFoldDB" id="A0ABD6EE32"/>
<evidence type="ECO:0008006" key="4">
    <source>
        <dbReference type="Google" id="ProtNLM"/>
    </source>
</evidence>
<keyword evidence="3" id="KW-1185">Reference proteome</keyword>
<evidence type="ECO:0000313" key="3">
    <source>
        <dbReference type="Proteomes" id="UP001608902"/>
    </source>
</evidence>
<name>A0ABD6EE32_9BILA</name>
<organism evidence="2 3">
    <name type="scientific">Gnathostoma spinigerum</name>
    <dbReference type="NCBI Taxonomy" id="75299"/>
    <lineage>
        <taxon>Eukaryota</taxon>
        <taxon>Metazoa</taxon>
        <taxon>Ecdysozoa</taxon>
        <taxon>Nematoda</taxon>
        <taxon>Chromadorea</taxon>
        <taxon>Rhabditida</taxon>
        <taxon>Spirurina</taxon>
        <taxon>Gnathostomatomorpha</taxon>
        <taxon>Gnathostomatoidea</taxon>
        <taxon>Gnathostomatidae</taxon>
        <taxon>Gnathostoma</taxon>
    </lineage>
</organism>
<evidence type="ECO:0000313" key="2">
    <source>
        <dbReference type="EMBL" id="MFH4975103.1"/>
    </source>
</evidence>
<feature type="chain" id="PRO_5044888185" description="Hepcidin" evidence="1">
    <location>
        <begin position="23"/>
        <end position="88"/>
    </location>
</feature>
<protein>
    <recommendedName>
        <fullName evidence="4">Hepcidin</fullName>
    </recommendedName>
</protein>
<reference evidence="2 3" key="1">
    <citation type="submission" date="2024-08" db="EMBL/GenBank/DDBJ databases">
        <title>Gnathostoma spinigerum genome.</title>
        <authorList>
            <person name="Gonzalez-Bertolin B."/>
            <person name="Monzon S."/>
            <person name="Zaballos A."/>
            <person name="Jimenez P."/>
            <person name="Dekumyoy P."/>
            <person name="Varona S."/>
            <person name="Cuesta I."/>
            <person name="Sumanam S."/>
            <person name="Adisakwattana P."/>
            <person name="Gasser R.B."/>
            <person name="Hernandez-Gonzalez A."/>
            <person name="Young N.D."/>
            <person name="Perteguer M.J."/>
        </authorList>
    </citation>
    <scope>NUCLEOTIDE SEQUENCE [LARGE SCALE GENOMIC DNA]</scope>
    <source>
        <strain evidence="2">AL3</strain>
        <tissue evidence="2">Liver</tissue>
    </source>
</reference>
<gene>
    <name evidence="2" type="ORF">AB6A40_001812</name>
</gene>
<comment type="caution">
    <text evidence="2">The sequence shown here is derived from an EMBL/GenBank/DDBJ whole genome shotgun (WGS) entry which is preliminary data.</text>
</comment>
<accession>A0ABD6EE32</accession>
<sequence>MASNYFAYSVLLLFVVATIIDATPIGREDNALTISSPRALARQRVKRCGSCCCMKCCCCCGCGKRKKKRSLETLRIKHMVALLERGNH</sequence>
<proteinExistence type="predicted"/>
<keyword evidence="1" id="KW-0732">Signal</keyword>
<dbReference type="EMBL" id="JBGFUD010000717">
    <property type="protein sequence ID" value="MFH4975103.1"/>
    <property type="molecule type" value="Genomic_DNA"/>
</dbReference>
<evidence type="ECO:0000256" key="1">
    <source>
        <dbReference type="SAM" id="SignalP"/>
    </source>
</evidence>